<dbReference type="InterPro" id="IPR015943">
    <property type="entry name" value="WD40/YVTN_repeat-like_dom_sf"/>
</dbReference>
<keyword evidence="2" id="KW-1185">Reference proteome</keyword>
<dbReference type="PANTHER" id="PTHR14091:SF0">
    <property type="entry name" value="PERIODIC TRYPTOPHAN PROTEIN 1 HOMOLOG"/>
    <property type="match status" value="1"/>
</dbReference>
<dbReference type="RefSeq" id="XP_067714312.1">
    <property type="nucleotide sequence ID" value="XM_067858211.1"/>
</dbReference>
<dbReference type="InterPro" id="IPR044285">
    <property type="entry name" value="PWP1"/>
</dbReference>
<name>A0AAV4LQJ2_BABCB</name>
<dbReference type="EMBL" id="BPLF01000001">
    <property type="protein sequence ID" value="GIX62243.1"/>
    <property type="molecule type" value="Genomic_DNA"/>
</dbReference>
<dbReference type="GeneID" id="94193724"/>
<dbReference type="SMART" id="SM00320">
    <property type="entry name" value="WD40"/>
    <property type="match status" value="3"/>
</dbReference>
<organism evidence="1 2">
    <name type="scientific">Babesia caballi</name>
    <dbReference type="NCBI Taxonomy" id="5871"/>
    <lineage>
        <taxon>Eukaryota</taxon>
        <taxon>Sar</taxon>
        <taxon>Alveolata</taxon>
        <taxon>Apicomplexa</taxon>
        <taxon>Aconoidasida</taxon>
        <taxon>Piroplasmida</taxon>
        <taxon>Babesiidae</taxon>
        <taxon>Babesia</taxon>
    </lineage>
</organism>
<dbReference type="GO" id="GO:0005634">
    <property type="term" value="C:nucleus"/>
    <property type="evidence" value="ECO:0007669"/>
    <property type="project" value="TreeGrafter"/>
</dbReference>
<dbReference type="Gene3D" id="2.130.10.10">
    <property type="entry name" value="YVTN repeat-like/Quinoprotein amine dehydrogenase"/>
    <property type="match status" value="2"/>
</dbReference>
<dbReference type="PANTHER" id="PTHR14091">
    <property type="entry name" value="PERIODIC TRYPTOPHAN PROTEIN 1"/>
    <property type="match status" value="1"/>
</dbReference>
<gene>
    <name evidence="1" type="ORF">BcabD6B2_16780</name>
</gene>
<accession>A0AAV4LQJ2</accession>
<evidence type="ECO:0000313" key="1">
    <source>
        <dbReference type="EMBL" id="GIX62243.1"/>
    </source>
</evidence>
<dbReference type="Pfam" id="PF00400">
    <property type="entry name" value="WD40"/>
    <property type="match status" value="1"/>
</dbReference>
<dbReference type="Proteomes" id="UP001497744">
    <property type="component" value="Unassembled WGS sequence"/>
</dbReference>
<sequence>MNVISCLKWLPKSYTYADFFQSYIHCTDEDASELDLDEEEEVQRDEITDEFDLDNYDGDDIPGEQFFTLSNSDEKLIIEDPEDVEVAAFPLALEVVPNLPNYAPLVAAGTYESQIDLWDMRQIDRLDPVMTLGSKKKSQKESHKDAVQCLSNSAHVVQLMASGSADKTVKFKRKDRGRACFKRVQVQVVQFSPFDASLLLTASFDQTAALCDIRVCKGKTSVTLDSEVESAVWKDVNNIVISMESGSVVQYDIRNEKKLWQLQAHKKACSSVQLVDDIMVTCGLDSKAKVYKITGGTPTKLASKDLNSGPLFNVTGSPDDKHLMGFGGEQLVLWDLDTIENLDSML</sequence>
<dbReference type="GO" id="GO:0006364">
    <property type="term" value="P:rRNA processing"/>
    <property type="evidence" value="ECO:0007669"/>
    <property type="project" value="InterPro"/>
</dbReference>
<proteinExistence type="predicted"/>
<comment type="caution">
    <text evidence="1">The sequence shown here is derived from an EMBL/GenBank/DDBJ whole genome shotgun (WGS) entry which is preliminary data.</text>
</comment>
<protein>
    <submittedName>
        <fullName evidence="1">WD domain, G-beta repeat-containing protein</fullName>
    </submittedName>
</protein>
<reference evidence="1 2" key="1">
    <citation type="submission" date="2021-06" db="EMBL/GenBank/DDBJ databases">
        <title>Genome sequence of Babesia caballi.</title>
        <authorList>
            <person name="Yamagishi J."/>
            <person name="Kidaka T."/>
            <person name="Ochi A."/>
        </authorList>
    </citation>
    <scope>NUCLEOTIDE SEQUENCE [LARGE SCALE GENOMIC DNA]</scope>
    <source>
        <strain evidence="1">USDA-D6B2</strain>
    </source>
</reference>
<dbReference type="InterPro" id="IPR036322">
    <property type="entry name" value="WD40_repeat_dom_sf"/>
</dbReference>
<dbReference type="SUPFAM" id="SSF50978">
    <property type="entry name" value="WD40 repeat-like"/>
    <property type="match status" value="1"/>
</dbReference>
<dbReference type="AlphaFoldDB" id="A0AAV4LQJ2"/>
<dbReference type="InterPro" id="IPR001680">
    <property type="entry name" value="WD40_rpt"/>
</dbReference>
<evidence type="ECO:0000313" key="2">
    <source>
        <dbReference type="Proteomes" id="UP001497744"/>
    </source>
</evidence>